<reference evidence="2" key="1">
    <citation type="submission" date="2020-06" db="EMBL/GenBank/DDBJ databases">
        <authorList>
            <consortium name="Plant Systems Biology data submission"/>
        </authorList>
    </citation>
    <scope>NUCLEOTIDE SEQUENCE</scope>
    <source>
        <strain evidence="2">D6</strain>
    </source>
</reference>
<keyword evidence="1" id="KW-1133">Transmembrane helix</keyword>
<gene>
    <name evidence="2" type="ORF">SEMRO_107_G053760.1</name>
</gene>
<keyword evidence="3" id="KW-1185">Reference proteome</keyword>
<evidence type="ECO:0000313" key="2">
    <source>
        <dbReference type="EMBL" id="CAB9501375.1"/>
    </source>
</evidence>
<sequence length="192" mass="21722">METRSLLKVGQASSITRLLFFMQFANVAWDFGYITGMTMTPRGTIDYPGTLGTQATCTLQGMALYFGSIAVALYDIVVSIFYVLLVRFSWPPSKLERYEKVPILIWPISLAIALIPIFQKTYNFNWGVCLVQTVPFGCSDQEGTCIRGLPTGFRDDAACRQLHHLGCDWLVYYWNGYHCSLHDAPRKEQLAL</sequence>
<dbReference type="EMBL" id="CAICTM010000106">
    <property type="protein sequence ID" value="CAB9501375.1"/>
    <property type="molecule type" value="Genomic_DNA"/>
</dbReference>
<proteinExistence type="predicted"/>
<keyword evidence="1" id="KW-0472">Membrane</keyword>
<evidence type="ECO:0000256" key="1">
    <source>
        <dbReference type="SAM" id="Phobius"/>
    </source>
</evidence>
<keyword evidence="1" id="KW-0812">Transmembrane</keyword>
<organism evidence="2 3">
    <name type="scientific">Seminavis robusta</name>
    <dbReference type="NCBI Taxonomy" id="568900"/>
    <lineage>
        <taxon>Eukaryota</taxon>
        <taxon>Sar</taxon>
        <taxon>Stramenopiles</taxon>
        <taxon>Ochrophyta</taxon>
        <taxon>Bacillariophyta</taxon>
        <taxon>Bacillariophyceae</taxon>
        <taxon>Bacillariophycidae</taxon>
        <taxon>Naviculales</taxon>
        <taxon>Naviculaceae</taxon>
        <taxon>Seminavis</taxon>
    </lineage>
</organism>
<comment type="caution">
    <text evidence="2">The sequence shown here is derived from an EMBL/GenBank/DDBJ whole genome shotgun (WGS) entry which is preliminary data.</text>
</comment>
<dbReference type="Proteomes" id="UP001153069">
    <property type="component" value="Unassembled WGS sequence"/>
</dbReference>
<protein>
    <submittedName>
        <fullName evidence="2">Uncharacterized protein</fullName>
    </submittedName>
</protein>
<name>A0A9N8DGF2_9STRA</name>
<feature type="transmembrane region" description="Helical" evidence="1">
    <location>
        <begin position="101"/>
        <end position="118"/>
    </location>
</feature>
<feature type="transmembrane region" description="Helical" evidence="1">
    <location>
        <begin position="63"/>
        <end position="89"/>
    </location>
</feature>
<accession>A0A9N8DGF2</accession>
<dbReference type="AlphaFoldDB" id="A0A9N8DGF2"/>
<evidence type="ECO:0000313" key="3">
    <source>
        <dbReference type="Proteomes" id="UP001153069"/>
    </source>
</evidence>